<comment type="catalytic activity">
    <reaction evidence="5">
        <text>a 2'-deoxyadenosine in DNA + S-adenosyl-L-methionine = an N(6)-methyl-2'-deoxyadenosine in DNA + S-adenosyl-L-homocysteine + H(+)</text>
        <dbReference type="Rhea" id="RHEA:15197"/>
        <dbReference type="Rhea" id="RHEA-COMP:12418"/>
        <dbReference type="Rhea" id="RHEA-COMP:12419"/>
        <dbReference type="ChEBI" id="CHEBI:15378"/>
        <dbReference type="ChEBI" id="CHEBI:57856"/>
        <dbReference type="ChEBI" id="CHEBI:59789"/>
        <dbReference type="ChEBI" id="CHEBI:90615"/>
        <dbReference type="ChEBI" id="CHEBI:90616"/>
        <dbReference type="EC" id="2.1.1.72"/>
    </reaction>
</comment>
<dbReference type="PRINTS" id="PR00507">
    <property type="entry name" value="N12N6MTFRASE"/>
</dbReference>
<gene>
    <name evidence="7" type="ORF">GCM10023176_05260</name>
</gene>
<dbReference type="PANTHER" id="PTHR33841">
    <property type="entry name" value="DNA METHYLTRANSFERASE YEEA-RELATED"/>
    <property type="match status" value="1"/>
</dbReference>
<dbReference type="InterPro" id="IPR011639">
    <property type="entry name" value="MethylTrfase_TaqI-like_dom"/>
</dbReference>
<dbReference type="EC" id="2.1.1.72" evidence="1"/>
<dbReference type="GO" id="GO:0008168">
    <property type="term" value="F:methyltransferase activity"/>
    <property type="evidence" value="ECO:0007669"/>
    <property type="project" value="UniProtKB-KW"/>
</dbReference>
<evidence type="ECO:0000256" key="3">
    <source>
        <dbReference type="ARBA" id="ARBA00022679"/>
    </source>
</evidence>
<dbReference type="Pfam" id="PF07669">
    <property type="entry name" value="Eco57I"/>
    <property type="match status" value="1"/>
</dbReference>
<dbReference type="EMBL" id="BAABGU010000002">
    <property type="protein sequence ID" value="GAA4562782.1"/>
    <property type="molecule type" value="Genomic_DNA"/>
</dbReference>
<name>A0ABP8S5J5_9ACTN</name>
<dbReference type="InterPro" id="IPR050953">
    <property type="entry name" value="N4_N6_ade-DNA_methylase"/>
</dbReference>
<evidence type="ECO:0000256" key="2">
    <source>
        <dbReference type="ARBA" id="ARBA00022603"/>
    </source>
</evidence>
<dbReference type="RefSeq" id="WP_346116065.1">
    <property type="nucleotide sequence ID" value="NZ_BAABGU010000002.1"/>
</dbReference>
<evidence type="ECO:0000313" key="8">
    <source>
        <dbReference type="Proteomes" id="UP001500307"/>
    </source>
</evidence>
<evidence type="ECO:0000256" key="1">
    <source>
        <dbReference type="ARBA" id="ARBA00011900"/>
    </source>
</evidence>
<keyword evidence="3" id="KW-0808">Transferase</keyword>
<feature type="domain" description="Type II methyltransferase M.TaqI-like" evidence="6">
    <location>
        <begin position="561"/>
        <end position="807"/>
    </location>
</feature>
<dbReference type="Proteomes" id="UP001500307">
    <property type="component" value="Unassembled WGS sequence"/>
</dbReference>
<dbReference type="Gene3D" id="3.40.50.150">
    <property type="entry name" value="Vaccinia Virus protein VP39"/>
    <property type="match status" value="2"/>
</dbReference>
<dbReference type="SUPFAM" id="SSF53335">
    <property type="entry name" value="S-adenosyl-L-methionine-dependent methyltransferases"/>
    <property type="match status" value="1"/>
</dbReference>
<evidence type="ECO:0000313" key="7">
    <source>
        <dbReference type="EMBL" id="GAA4562782.1"/>
    </source>
</evidence>
<comment type="caution">
    <text evidence="7">The sequence shown here is derived from an EMBL/GenBank/DDBJ whole genome shotgun (WGS) entry which is preliminary data.</text>
</comment>
<evidence type="ECO:0000256" key="5">
    <source>
        <dbReference type="ARBA" id="ARBA00047942"/>
    </source>
</evidence>
<organism evidence="7 8">
    <name type="scientific">Micromonospora coerulea</name>
    <dbReference type="NCBI Taxonomy" id="47856"/>
    <lineage>
        <taxon>Bacteria</taxon>
        <taxon>Bacillati</taxon>
        <taxon>Actinomycetota</taxon>
        <taxon>Actinomycetes</taxon>
        <taxon>Micromonosporales</taxon>
        <taxon>Micromonosporaceae</taxon>
        <taxon>Micromonospora</taxon>
    </lineage>
</organism>
<keyword evidence="4" id="KW-0949">S-adenosyl-L-methionine</keyword>
<reference evidence="8" key="1">
    <citation type="journal article" date="2019" name="Int. J. Syst. Evol. Microbiol.">
        <title>The Global Catalogue of Microorganisms (GCM) 10K type strain sequencing project: providing services to taxonomists for standard genome sequencing and annotation.</title>
        <authorList>
            <consortium name="The Broad Institute Genomics Platform"/>
            <consortium name="The Broad Institute Genome Sequencing Center for Infectious Disease"/>
            <person name="Wu L."/>
            <person name="Ma J."/>
        </authorList>
    </citation>
    <scope>NUCLEOTIDE SEQUENCE [LARGE SCALE GENOMIC DNA]</scope>
    <source>
        <strain evidence="8">JCM 3175</strain>
    </source>
</reference>
<accession>A0ABP8S5J5</accession>
<protein>
    <recommendedName>
        <fullName evidence="1">site-specific DNA-methyltransferase (adenine-specific)</fullName>
        <ecNumber evidence="1">2.1.1.72</ecNumber>
    </recommendedName>
</protein>
<proteinExistence type="predicted"/>
<dbReference type="PANTHER" id="PTHR33841:SF1">
    <property type="entry name" value="DNA METHYLTRANSFERASE A"/>
    <property type="match status" value="1"/>
</dbReference>
<evidence type="ECO:0000256" key="4">
    <source>
        <dbReference type="ARBA" id="ARBA00022691"/>
    </source>
</evidence>
<dbReference type="InterPro" id="IPR029063">
    <property type="entry name" value="SAM-dependent_MTases_sf"/>
</dbReference>
<sequence>MSATARNQVFSAVHTIGGLIPADMLVRIAEGKDVSGSKPADYKVVGSRSVRDDAERRWEFLKPIWKELRDRLPAAPEAEAPADPTRLAVTQWLEPLFAEGLGFGPLTTIGSAGITSDDGSKAFAISHRWNHVPIHLAPWNAALDKRPAGAGGVPPQSMVQELLNRSEAHLWGVLTNGRQLRLLRDSSALATASYVEFDLEAIFDGELFSEFVLLYRLLHVSRFEVAEGAAPSTGRLEKWRADAIQTGIRALKQIRSGVQEAVAALGTGFLKHPANGRLREDLDAEELQHGLMRFVYRLLFVFVAEDRSILHAPNADLGARERYRRYFSTARLRRIARRRRGSTHSDLYQALRLVLDSLAREEGRPELGLPALGGIFDETDADRVLTGLSLSNEALLSAVRPLCQVKDKASNRYRTIDYRNLGAEELGSIYEFLLELRLTPSADKRSAEMVEVGGNARKTTGSFYTHSAVIECLLDSALDPVLEDAVKRGVDRAAASARASQTASIVEELLRISVCDAACGSGHFLVAAARRIAKRIAAVREGTVEPAPDAVRSAMWEVVTHCIYGVDLNPMAVELAKVSLWLEALEPGKPLGFLDAHIKQGNALVGATPALLARGIPTDAFTHVEGDDESVVRDLKGINKKEHEGQVGLFLADNEREIPVSNAIFADKLHRITTRKTNTLRDVREQSAAFQEWQNSPSYLHAVHVADAWCSSFFWKKTAGSPRPVTQEVFRALADQDGAGASAETRQEVMELARRYSFFHWHLEFPEIFQVPDNVDRGVAGEAGWIGGFSCVLGNPPWDTLSPDEKEFFSTYNPDVRAMKKDARQTAIAYLLESPAIRERWKLSRRDLYALVHFLKRSGRYRLFSQGNLGKGDFNVYRMFVESALAVTAAGGTVAQVTPSGIYNGANAQAIRAELFDHWDLKLMLGFINTGEEWFDGAHGDLSFSAYSARRSGPTQEFNVGFQIKNPTDLASVLKNSPRLAVDVVRSQSPDALAISDTLGGTDSTVTDHLYRQWPGFSTTSPGFPQRIYQREIDMGTDRDRYTDEEPGLPLYEGRMVGQYDHRAKAYVSGRGRSAVWEELKFGSPEKAIVPQWVVPQRNIPNKVKGRINRYRIGFCDVTSPRNERSLVAALIPPNVICGHSVPTIDFGENFEWAYTLWLAAANSICVDFLARKKVTLHMQLGVVDSLPFPRVRPGGSVLERLAPLVLRLTCTSPEMTPFWNRMTEFGWTSFVPEGQVSAEALVTELARAEAQAEIDAVVAKHLFNLDREQLEYILTTFPTLERKERRKHGDYRTRTLVLRAFDKE</sequence>
<keyword evidence="8" id="KW-1185">Reference proteome</keyword>
<keyword evidence="2 7" id="KW-0489">Methyltransferase</keyword>
<evidence type="ECO:0000259" key="6">
    <source>
        <dbReference type="Pfam" id="PF07669"/>
    </source>
</evidence>
<dbReference type="GO" id="GO:0032259">
    <property type="term" value="P:methylation"/>
    <property type="evidence" value="ECO:0007669"/>
    <property type="project" value="UniProtKB-KW"/>
</dbReference>